<evidence type="ECO:0000256" key="1">
    <source>
        <dbReference type="SAM" id="MobiDB-lite"/>
    </source>
</evidence>
<dbReference type="Pfam" id="PF22819">
    <property type="entry name" value="TcaA_5th"/>
    <property type="match status" value="1"/>
</dbReference>
<feature type="domain" description="TcaA protein NTF2-like" evidence="3">
    <location>
        <begin position="806"/>
        <end position="916"/>
    </location>
</feature>
<dbReference type="RefSeq" id="WP_136777476.1">
    <property type="nucleotide sequence ID" value="NZ_SUPK01000004.1"/>
</dbReference>
<accession>A0A4U0FBY4</accession>
<proteinExistence type="predicted"/>
<dbReference type="PANTHER" id="PTHR43681">
    <property type="entry name" value="TRANSMEMBRANE GTPASE FZO"/>
    <property type="match status" value="1"/>
</dbReference>
<keyword evidence="5" id="KW-1185">Reference proteome</keyword>
<feature type="compositionally biased region" description="Polar residues" evidence="1">
    <location>
        <begin position="653"/>
        <end position="672"/>
    </location>
</feature>
<comment type="caution">
    <text evidence="4">The sequence shown here is derived from an EMBL/GenBank/DDBJ whole genome shotgun (WGS) entry which is preliminary data.</text>
</comment>
<dbReference type="PANTHER" id="PTHR43681:SF1">
    <property type="entry name" value="SARCALUMENIN"/>
    <property type="match status" value="1"/>
</dbReference>
<dbReference type="AlphaFoldDB" id="A0A4U0FBY4"/>
<name>A0A4U0FBY4_9BACL</name>
<evidence type="ECO:0008006" key="6">
    <source>
        <dbReference type="Google" id="ProtNLM"/>
    </source>
</evidence>
<dbReference type="SUPFAM" id="SSF52540">
    <property type="entry name" value="P-loop containing nucleoside triphosphate hydrolases"/>
    <property type="match status" value="1"/>
</dbReference>
<feature type="region of interest" description="Disordered" evidence="1">
    <location>
        <begin position="652"/>
        <end position="672"/>
    </location>
</feature>
<reference evidence="4 5" key="1">
    <citation type="submission" date="2019-04" db="EMBL/GenBank/DDBJ databases">
        <title>Cohnella sp. nov., isolated from soil.</title>
        <authorList>
            <person name="Kim W."/>
        </authorList>
    </citation>
    <scope>NUCLEOTIDE SEQUENCE [LARGE SCALE GENOMIC DNA]</scope>
    <source>
        <strain evidence="4 5">CAU 1483</strain>
    </source>
</reference>
<dbReference type="CDD" id="cd09912">
    <property type="entry name" value="DLP_2"/>
    <property type="match status" value="1"/>
</dbReference>
<dbReference type="InterPro" id="IPR027417">
    <property type="entry name" value="P-loop_NTPase"/>
</dbReference>
<protein>
    <recommendedName>
        <fullName evidence="6">Dynamin family protein</fullName>
    </recommendedName>
</protein>
<feature type="domain" description="Dynamin N-terminal" evidence="2">
    <location>
        <begin position="46"/>
        <end position="193"/>
    </location>
</feature>
<evidence type="ECO:0000259" key="2">
    <source>
        <dbReference type="Pfam" id="PF00350"/>
    </source>
</evidence>
<evidence type="ECO:0000313" key="5">
    <source>
        <dbReference type="Proteomes" id="UP000309673"/>
    </source>
</evidence>
<dbReference type="InterPro" id="IPR045063">
    <property type="entry name" value="Dynamin_N"/>
</dbReference>
<dbReference type="Pfam" id="PF00350">
    <property type="entry name" value="Dynamin_N"/>
    <property type="match status" value="1"/>
</dbReference>
<dbReference type="InterPro" id="IPR054528">
    <property type="entry name" value="TcaA_5th"/>
</dbReference>
<dbReference type="Proteomes" id="UP000309673">
    <property type="component" value="Unassembled WGS sequence"/>
</dbReference>
<dbReference type="EMBL" id="SUPK01000004">
    <property type="protein sequence ID" value="TJY42221.1"/>
    <property type="molecule type" value="Genomic_DNA"/>
</dbReference>
<dbReference type="Gene3D" id="3.40.50.300">
    <property type="entry name" value="P-loop containing nucleotide triphosphate hydrolases"/>
    <property type="match status" value="1"/>
</dbReference>
<gene>
    <name evidence="4" type="ORF">E5161_09430</name>
</gene>
<dbReference type="OrthoDB" id="5477114at2"/>
<evidence type="ECO:0000313" key="4">
    <source>
        <dbReference type="EMBL" id="TJY42221.1"/>
    </source>
</evidence>
<dbReference type="InterPro" id="IPR051943">
    <property type="entry name" value="TRAFAC_Dynamin-like_GTPase"/>
</dbReference>
<evidence type="ECO:0000259" key="3">
    <source>
        <dbReference type="Pfam" id="PF22819"/>
    </source>
</evidence>
<sequence length="946" mass="108528">MNWRSDLSAALTKFSETLDHIPELRDKLRKEIAGLQTELEEETTLIVAGEFKAGKSTFVNALLGRSELTVDVLPTTAVMTKLTYGSEKKVLGHFQNGTIKEYSAEWLPQLTAEVGGEMAKLRKELAYVELQLPIERLKTLHIIDSPGLNSSHDEHTEATRSMLDRADILIWVFSYQFTGSFTELEQIDDILRRQIPIIGLVNGIDSHDEEEEALEDFLAGQQRRLQGKIDRLIGVSAREALKAMEEGNQQRLLYSGWPQVDKLINSIKQDSSLMPARVFRRVEILLKQIEEYFTQEKSESCVSRFQPLIDSFISTDFPEMQRFVNKGRKEYEEAYSRVSQWLNIYKAKLRSPEEIQKVTMQLGGKAEELSHYIKDKFSSFKHSFDSYTSQVEPLRKQSDELIQQWPEISWGGLRRFRKIKRFATEMAACQIMRSELEVIHTGLNKTRGQILSDIQSLDTLIKKNIQTAIDPDYTTMDSLSKEWKAKLERLNIKYKEIDAKALDRLDRLYSIHSAFIKAFQPAFISPDKVVTAVDSYQRSKHHYENIKVSLPELSIEQARKDFNEFFRLPSVWSEKIRAGIKGNISADFVTSMLIPHLPQKVDYDAEGLLRGIKKNVVESASLVSLILFIILAYYLSNNSSSKEENNADGIALEQNTPSSLDPPSFTPAATQPVESPEIIPAAAYDPEEIANFLDDMYSRVPSESRTGNFDPKVYFTDEAWQVYEPYVKQFYSNVRTQEINRGIYALRTGEMVAMRDEVYETDNERLTYQVTFEVTTRQDQTLVVSNVSINQHAKEPIGIVADVGAMEQFLQDYRANYFDTLNEDDFRLVSSYLTPDGEAYSELLKYTASISGRGYKFEHVDFKINNIKQSGPNVYVASTSEGFITYDYAVNKQAEYHRKKQYFIRALDKDKFSIDRIVILDTQKQTQEITPQTVEEGNVFDDVYSE</sequence>
<organism evidence="4 5">
    <name type="scientific">Cohnella pontilimi</name>
    <dbReference type="NCBI Taxonomy" id="2564100"/>
    <lineage>
        <taxon>Bacteria</taxon>
        <taxon>Bacillati</taxon>
        <taxon>Bacillota</taxon>
        <taxon>Bacilli</taxon>
        <taxon>Bacillales</taxon>
        <taxon>Paenibacillaceae</taxon>
        <taxon>Cohnella</taxon>
    </lineage>
</organism>